<gene>
    <name evidence="4" type="ORF">HCR76_17120</name>
</gene>
<evidence type="ECO:0000313" key="5">
    <source>
        <dbReference type="Proteomes" id="UP000662814"/>
    </source>
</evidence>
<evidence type="ECO:0000256" key="1">
    <source>
        <dbReference type="ARBA" id="ARBA00022857"/>
    </source>
</evidence>
<dbReference type="Pfam" id="PF01370">
    <property type="entry name" value="Epimerase"/>
    <property type="match status" value="1"/>
</dbReference>
<dbReference type="SUPFAM" id="SSF51735">
    <property type="entry name" value="NAD(P)-binding Rossmann-fold domains"/>
    <property type="match status" value="1"/>
</dbReference>
<keyword evidence="2" id="KW-0560">Oxidoreductase</keyword>
<dbReference type="RefSeq" id="WP_166986379.1">
    <property type="nucleotide sequence ID" value="NZ_CP061169.1"/>
</dbReference>
<protein>
    <submittedName>
        <fullName evidence="4">NAD-dependent epimerase/dehydratase family protein</fullName>
    </submittedName>
</protein>
<keyword evidence="1" id="KW-0521">NADP</keyword>
<dbReference type="PANTHER" id="PTHR47706">
    <property type="entry name" value="NMRA-LIKE FAMILY PROTEIN"/>
    <property type="match status" value="1"/>
</dbReference>
<dbReference type="InterPro" id="IPR051609">
    <property type="entry name" value="NmrA/Isoflavone_reductase-like"/>
</dbReference>
<dbReference type="EMBL" id="CP061169">
    <property type="protein sequence ID" value="QPZ38475.1"/>
    <property type="molecule type" value="Genomic_DNA"/>
</dbReference>
<evidence type="ECO:0000259" key="3">
    <source>
        <dbReference type="Pfam" id="PF01370"/>
    </source>
</evidence>
<feature type="domain" description="NAD-dependent epimerase/dehydratase" evidence="3">
    <location>
        <begin position="6"/>
        <end position="218"/>
    </location>
</feature>
<accession>A0ABX6YJE1</accession>
<dbReference type="PANTHER" id="PTHR47706:SF9">
    <property type="entry name" value="NMRA-LIKE DOMAIN-CONTAINING PROTEIN-RELATED"/>
    <property type="match status" value="1"/>
</dbReference>
<reference evidence="4 5" key="1">
    <citation type="submission" date="2020-12" db="EMBL/GenBank/DDBJ databases">
        <title>Microbacterium sp. HY060.</title>
        <authorList>
            <person name="Zhou J."/>
        </authorList>
    </citation>
    <scope>NUCLEOTIDE SEQUENCE [LARGE SCALE GENOMIC DNA]</scope>
    <source>
        <strain evidence="4 5">HY60</strain>
    </source>
</reference>
<dbReference type="InterPro" id="IPR036291">
    <property type="entry name" value="NAD(P)-bd_dom_sf"/>
</dbReference>
<evidence type="ECO:0000313" key="4">
    <source>
        <dbReference type="EMBL" id="QPZ38475.1"/>
    </source>
</evidence>
<dbReference type="Proteomes" id="UP000662814">
    <property type="component" value="Chromosome"/>
</dbReference>
<sequence length="311" mass="33294">MRNHHLIVGAGPVGRHVAEHLVDDGHDVVIATRSGTDTGIPGVAHVALDATDADALTRAASGAAVLYNCANPGNYTVWDQVWPLLSAALLSAAERSGAVYAITGTLYPYGPVDGPMREGLADAATDHKGMLRAQMWANALAAHKAGRVRAVEVRGSDYVGVGIGNNGHISRHIPAARRGKTAWVFGSADLPHTFTDVRDVARTITAAALDESSHGRIWHVPSNEARTQREVLNDVFQAAGISPVPVRSLPGSVVAAASIVAPFMRELRQMRYQWERPYVLDESAARSHFGIEPTPWNDVCMRTAQREGARA</sequence>
<dbReference type="InterPro" id="IPR001509">
    <property type="entry name" value="Epimerase_deHydtase"/>
</dbReference>
<name>A0ABX6YJE1_9MICO</name>
<proteinExistence type="predicted"/>
<evidence type="ECO:0000256" key="2">
    <source>
        <dbReference type="ARBA" id="ARBA00023002"/>
    </source>
</evidence>
<dbReference type="Gene3D" id="3.40.50.720">
    <property type="entry name" value="NAD(P)-binding Rossmann-like Domain"/>
    <property type="match status" value="1"/>
</dbReference>
<organism evidence="4 5">
    <name type="scientific">Paramicrobacterium chengjingii</name>
    <dbReference type="NCBI Taxonomy" id="2769067"/>
    <lineage>
        <taxon>Bacteria</taxon>
        <taxon>Bacillati</taxon>
        <taxon>Actinomycetota</taxon>
        <taxon>Actinomycetes</taxon>
        <taxon>Micrococcales</taxon>
        <taxon>Microbacteriaceae</taxon>
        <taxon>Paramicrobacterium</taxon>
    </lineage>
</organism>
<keyword evidence="5" id="KW-1185">Reference proteome</keyword>